<evidence type="ECO:0000313" key="2">
    <source>
        <dbReference type="EMBL" id="WMV24666.1"/>
    </source>
</evidence>
<evidence type="ECO:0000256" key="1">
    <source>
        <dbReference type="SAM" id="Phobius"/>
    </source>
</evidence>
<keyword evidence="1" id="KW-0812">Transmembrane</keyword>
<organism evidence="2 3">
    <name type="scientific">Solanum verrucosum</name>
    <dbReference type="NCBI Taxonomy" id="315347"/>
    <lineage>
        <taxon>Eukaryota</taxon>
        <taxon>Viridiplantae</taxon>
        <taxon>Streptophyta</taxon>
        <taxon>Embryophyta</taxon>
        <taxon>Tracheophyta</taxon>
        <taxon>Spermatophyta</taxon>
        <taxon>Magnoliopsida</taxon>
        <taxon>eudicotyledons</taxon>
        <taxon>Gunneridae</taxon>
        <taxon>Pentapetalae</taxon>
        <taxon>asterids</taxon>
        <taxon>lamiids</taxon>
        <taxon>Solanales</taxon>
        <taxon>Solanaceae</taxon>
        <taxon>Solanoideae</taxon>
        <taxon>Solaneae</taxon>
        <taxon>Solanum</taxon>
    </lineage>
</organism>
<sequence>MDGCMKRVVVEVPLLAIGGQFFLCCIAMNTGEFMMSIYREVAEIVLRYLEHQGIGVGYKKMYIQIQTLPLYISQQAI</sequence>
<proteinExistence type="predicted"/>
<keyword evidence="1" id="KW-0472">Membrane</keyword>
<dbReference type="Proteomes" id="UP001234989">
    <property type="component" value="Chromosome 4"/>
</dbReference>
<dbReference type="EMBL" id="CP133615">
    <property type="protein sequence ID" value="WMV24666.1"/>
    <property type="molecule type" value="Genomic_DNA"/>
</dbReference>
<evidence type="ECO:0000313" key="3">
    <source>
        <dbReference type="Proteomes" id="UP001234989"/>
    </source>
</evidence>
<reference evidence="2" key="1">
    <citation type="submission" date="2023-08" db="EMBL/GenBank/DDBJ databases">
        <title>A de novo genome assembly of Solanum verrucosum Schlechtendal, a Mexican diploid species geographically isolated from the other diploid A-genome species in potato relatives.</title>
        <authorList>
            <person name="Hosaka K."/>
        </authorList>
    </citation>
    <scope>NUCLEOTIDE SEQUENCE</scope>
    <source>
        <tissue evidence="2">Young leaves</tissue>
    </source>
</reference>
<name>A0AAF0TM20_SOLVR</name>
<keyword evidence="3" id="KW-1185">Reference proteome</keyword>
<accession>A0AAF0TM20</accession>
<gene>
    <name evidence="2" type="ORF">MTR67_018051</name>
</gene>
<keyword evidence="1" id="KW-1133">Transmembrane helix</keyword>
<dbReference type="AlphaFoldDB" id="A0AAF0TM20"/>
<protein>
    <submittedName>
        <fullName evidence="2">Uncharacterized protein</fullName>
    </submittedName>
</protein>
<feature type="transmembrane region" description="Helical" evidence="1">
    <location>
        <begin position="12"/>
        <end position="30"/>
    </location>
</feature>